<accession>A0A0G0WN16</accession>
<evidence type="ECO:0000313" key="2">
    <source>
        <dbReference type="Proteomes" id="UP000034753"/>
    </source>
</evidence>
<dbReference type="Proteomes" id="UP000034753">
    <property type="component" value="Unassembled WGS sequence"/>
</dbReference>
<name>A0A0G0WN16_9BACT</name>
<gene>
    <name evidence="1" type="ORF">UU67_C0006G0010</name>
</gene>
<sequence length="123" mass="14149">MIVDEKWKVILYRSPSGVHPVQQFIDSLEIKAQSKAQDAIYMLQEFGIRLGLPHIKKLTGTDLWELRIIGNDSIRVLYVAVTGRTFLLLHGFKKKKDKTPPKEIRTAEDRLAEYRSRTKKLGG</sequence>
<dbReference type="AlphaFoldDB" id="A0A0G0WN16"/>
<dbReference type="EMBL" id="LCBN01000006">
    <property type="protein sequence ID" value="KKS14170.1"/>
    <property type="molecule type" value="Genomic_DNA"/>
</dbReference>
<proteinExistence type="predicted"/>
<reference evidence="1 2" key="1">
    <citation type="journal article" date="2015" name="Nature">
        <title>rRNA introns, odd ribosomes, and small enigmatic genomes across a large radiation of phyla.</title>
        <authorList>
            <person name="Brown C.T."/>
            <person name="Hug L.A."/>
            <person name="Thomas B.C."/>
            <person name="Sharon I."/>
            <person name="Castelle C.J."/>
            <person name="Singh A."/>
            <person name="Wilkins M.J."/>
            <person name="Williams K.H."/>
            <person name="Banfield J.F."/>
        </authorList>
    </citation>
    <scope>NUCLEOTIDE SEQUENCE [LARGE SCALE GENOMIC DNA]</scope>
</reference>
<evidence type="ECO:0008006" key="3">
    <source>
        <dbReference type="Google" id="ProtNLM"/>
    </source>
</evidence>
<organism evidence="1 2">
    <name type="scientific">Candidatus Daviesbacteria bacterium GW2011_GWB1_41_5</name>
    <dbReference type="NCBI Taxonomy" id="1618429"/>
    <lineage>
        <taxon>Bacteria</taxon>
        <taxon>Candidatus Daviesiibacteriota</taxon>
    </lineage>
</organism>
<dbReference type="InterPro" id="IPR009241">
    <property type="entry name" value="HigB-like"/>
</dbReference>
<protein>
    <recommendedName>
        <fullName evidence="3">Phage-related protein</fullName>
    </recommendedName>
</protein>
<evidence type="ECO:0000313" key="1">
    <source>
        <dbReference type="EMBL" id="KKS14170.1"/>
    </source>
</evidence>
<comment type="caution">
    <text evidence="1">The sequence shown here is derived from an EMBL/GenBank/DDBJ whole genome shotgun (WGS) entry which is preliminary data.</text>
</comment>
<dbReference type="Pfam" id="PF05973">
    <property type="entry name" value="Gp49"/>
    <property type="match status" value="1"/>
</dbReference>